<sequence length="98" mass="10265">MTTPSFSNPMAISITPAMMVAMASPVIPNCCTIPYTITINAPVGPPICTLLPPKNEMMNPAIIAVYNPCSGETPEAIPNAIARGRATIPTMIPAIRSL</sequence>
<reference evidence="1" key="1">
    <citation type="submission" date="2019-08" db="EMBL/GenBank/DDBJ databases">
        <authorList>
            <person name="Kucharzyk K."/>
            <person name="Murdoch R.W."/>
            <person name="Higgins S."/>
            <person name="Loffler F."/>
        </authorList>
    </citation>
    <scope>NUCLEOTIDE SEQUENCE</scope>
</reference>
<dbReference type="EMBL" id="VSSQ01134945">
    <property type="protein sequence ID" value="MPN60108.1"/>
    <property type="molecule type" value="Genomic_DNA"/>
</dbReference>
<accession>A0A645J8X5</accession>
<gene>
    <name evidence="1" type="ORF">SDC9_207833</name>
</gene>
<evidence type="ECO:0000313" key="1">
    <source>
        <dbReference type="EMBL" id="MPN60108.1"/>
    </source>
</evidence>
<dbReference type="AlphaFoldDB" id="A0A645J8X5"/>
<organism evidence="1">
    <name type="scientific">bioreactor metagenome</name>
    <dbReference type="NCBI Taxonomy" id="1076179"/>
    <lineage>
        <taxon>unclassified sequences</taxon>
        <taxon>metagenomes</taxon>
        <taxon>ecological metagenomes</taxon>
    </lineage>
</organism>
<protein>
    <submittedName>
        <fullName evidence="1">Uncharacterized protein</fullName>
    </submittedName>
</protein>
<proteinExistence type="predicted"/>
<comment type="caution">
    <text evidence="1">The sequence shown here is derived from an EMBL/GenBank/DDBJ whole genome shotgun (WGS) entry which is preliminary data.</text>
</comment>
<name>A0A645J8X5_9ZZZZ</name>